<keyword evidence="4" id="KW-1185">Reference proteome</keyword>
<feature type="transmembrane region" description="Helical" evidence="2">
    <location>
        <begin position="30"/>
        <end position="50"/>
    </location>
</feature>
<accession>A0ABP1PHL1</accession>
<evidence type="ECO:0000256" key="1">
    <source>
        <dbReference type="SAM" id="MobiDB-lite"/>
    </source>
</evidence>
<organism evidence="3 4">
    <name type="scientific">Orchesella dallaii</name>
    <dbReference type="NCBI Taxonomy" id="48710"/>
    <lineage>
        <taxon>Eukaryota</taxon>
        <taxon>Metazoa</taxon>
        <taxon>Ecdysozoa</taxon>
        <taxon>Arthropoda</taxon>
        <taxon>Hexapoda</taxon>
        <taxon>Collembola</taxon>
        <taxon>Entomobryomorpha</taxon>
        <taxon>Entomobryoidea</taxon>
        <taxon>Orchesellidae</taxon>
        <taxon>Orchesellinae</taxon>
        <taxon>Orchesella</taxon>
    </lineage>
</organism>
<protein>
    <submittedName>
        <fullName evidence="3">Uncharacterized protein</fullName>
    </submittedName>
</protein>
<feature type="compositionally biased region" description="Polar residues" evidence="1">
    <location>
        <begin position="327"/>
        <end position="340"/>
    </location>
</feature>
<gene>
    <name evidence="3" type="ORF">ODALV1_LOCUS92</name>
</gene>
<keyword evidence="2" id="KW-0472">Membrane</keyword>
<keyword evidence="2" id="KW-1133">Transmembrane helix</keyword>
<feature type="region of interest" description="Disordered" evidence="1">
    <location>
        <begin position="119"/>
        <end position="138"/>
    </location>
</feature>
<comment type="caution">
    <text evidence="3">The sequence shown here is derived from an EMBL/GenBank/DDBJ whole genome shotgun (WGS) entry which is preliminary data.</text>
</comment>
<evidence type="ECO:0000313" key="3">
    <source>
        <dbReference type="EMBL" id="CAL8068062.1"/>
    </source>
</evidence>
<feature type="compositionally biased region" description="Basic and acidic residues" evidence="1">
    <location>
        <begin position="266"/>
        <end position="276"/>
    </location>
</feature>
<evidence type="ECO:0000313" key="4">
    <source>
        <dbReference type="Proteomes" id="UP001642540"/>
    </source>
</evidence>
<proteinExistence type="predicted"/>
<sequence length="340" mass="38179">MAKYELNQVTVYPIQPEAPHERDWVYNNPITVAIISTLLFVTGSLILLWISAKYGGRDEDEDDDESVDYYEENIINTVPGTRGPSFVTIVEPSAMPTPVQGPSLRSSPRPSHILVQVPSARPSISQPSGRRMSRQRKKTVSMNPIFNFTTQRKSVPSKPEAYRPSLSGGRVRWSTAGYGTPGASFQVLPGENTAENPPPLFLLSVPVDGNEMDAQERKVSGQSHVFYAAELEHVGESHAHHKRSMRERRRRKGLAIPPVFMSNQRKCDFKRPKPTGDHLMSPKTRARRMRWSTVEVPIPSVNVEMVDEENLQGRRPRTFSEGRRSPNGLNVVNENQGKSD</sequence>
<name>A0ABP1PHL1_9HEXA</name>
<feature type="region of interest" description="Disordered" evidence="1">
    <location>
        <begin position="266"/>
        <end position="286"/>
    </location>
</feature>
<evidence type="ECO:0000256" key="2">
    <source>
        <dbReference type="SAM" id="Phobius"/>
    </source>
</evidence>
<keyword evidence="2" id="KW-0812">Transmembrane</keyword>
<reference evidence="3 4" key="1">
    <citation type="submission" date="2024-08" db="EMBL/GenBank/DDBJ databases">
        <authorList>
            <person name="Cucini C."/>
            <person name="Frati F."/>
        </authorList>
    </citation>
    <scope>NUCLEOTIDE SEQUENCE [LARGE SCALE GENOMIC DNA]</scope>
</reference>
<feature type="region of interest" description="Disordered" evidence="1">
    <location>
        <begin position="308"/>
        <end position="340"/>
    </location>
</feature>
<dbReference type="Proteomes" id="UP001642540">
    <property type="component" value="Unassembled WGS sequence"/>
</dbReference>
<dbReference type="EMBL" id="CAXLJM020000001">
    <property type="protein sequence ID" value="CAL8068062.1"/>
    <property type="molecule type" value="Genomic_DNA"/>
</dbReference>